<dbReference type="PROSITE" id="PS00674">
    <property type="entry name" value="AAA"/>
    <property type="match status" value="2"/>
</dbReference>
<comment type="caution">
    <text evidence="8">The sequence shown here is derived from an EMBL/GenBank/DDBJ whole genome shotgun (WGS) entry which is preliminary data.</text>
</comment>
<sequence>MPSPSSLFSAYASMTASIMLFRSMANDIIPYPIRNYLVTSLGYLFKPRSRLLTLVMEESNGMVRNQVYDASEVYLCTKISPDTERLKVSKTQREKNLTIRLEKGEKIFDLFEGVELNWRFVCAEAEKGNNPNDQVVARAEKRSFELSFDKKYKGLVLGSYVPFVLEKAKAIRDQQRILKMYTLSTQGYMGMMWDSINLEHPATFETLAMDPKLKNDVMEDLDRFVKRKGFYKKVGKAWKRGYLLYGPPGTGKSSLVAAMANHLKFDVYDLQLVNIMGDYDLRRLLLSTGNRSILVIEDIDCSIDLPDRRHAPDGRKQPEHHVQLTLSGLLNFIDGLWSSCGDERIIVFTTNHKDRLDPALLRPGRMDMHIHMSYCNPQGFKLLASNYLGIHGYHHLFGEIEGLLQDTEVSPAQVAEELMKNEDPDIALGGLVKLLKRKKLEGDGPIDKDGKTVGIREVKRQKVETKGKPVRMSRRKVYLCNKISPDTEMLKISKSPKDNNLTIKFAKCETMVDYFQGIELKWTYVGSEVGMSNNQKDPSAIRSFVRDSINFEHPAMFETLAMDPELKNAFMEDLNGFISRKEFYKKVGRAWKRGYLLYGPPGTSKSSLVAAMANYLKFDVYDLQLISIAVSIFQAGNSQQPADKPINLKKEVQLTLSGLLNFIDGLWSSCGDERIIIFTTNHKDRLDPALLRPGRMDMYIHMSYCNPQGFKLLASNYLGIHGYHHLFGEIEGFLQDTEVSPAQVAEELMMSEDPDVALSGLVKLLKWKKLEGDDANAFDIQDVKRQKAVVQFNPATDLPIRLLGNVNFATWKAQLVMLLNGRHLDGSISAPPTAISRNRKEIPNPKYQIWFSQDQFIQQAMMASVDITIAPT</sequence>
<dbReference type="InterPro" id="IPR050747">
    <property type="entry name" value="Mitochondrial_chaperone_BCS1"/>
</dbReference>
<dbReference type="InterPro" id="IPR003959">
    <property type="entry name" value="ATPase_AAA_core"/>
</dbReference>
<organism evidence="8 9">
    <name type="scientific">Gossypium trilobum</name>
    <dbReference type="NCBI Taxonomy" id="34281"/>
    <lineage>
        <taxon>Eukaryota</taxon>
        <taxon>Viridiplantae</taxon>
        <taxon>Streptophyta</taxon>
        <taxon>Embryophyta</taxon>
        <taxon>Tracheophyta</taxon>
        <taxon>Spermatophyta</taxon>
        <taxon>Magnoliopsida</taxon>
        <taxon>eudicotyledons</taxon>
        <taxon>Gunneridae</taxon>
        <taxon>Pentapetalae</taxon>
        <taxon>rosids</taxon>
        <taxon>malvids</taxon>
        <taxon>Malvales</taxon>
        <taxon>Malvaceae</taxon>
        <taxon>Malvoideae</taxon>
        <taxon>Gossypium</taxon>
    </lineage>
</organism>
<gene>
    <name evidence="8" type="ORF">Gotri_026858</name>
</gene>
<accession>A0A7J9FS03</accession>
<keyword evidence="5" id="KW-0460">Magnesium</keyword>
<dbReference type="PANTHER" id="PTHR23070">
    <property type="entry name" value="BCS1 AAA-TYPE ATPASE"/>
    <property type="match status" value="1"/>
</dbReference>
<evidence type="ECO:0000256" key="4">
    <source>
        <dbReference type="ARBA" id="ARBA00022840"/>
    </source>
</evidence>
<dbReference type="Gene3D" id="6.10.280.40">
    <property type="match status" value="2"/>
</dbReference>
<dbReference type="InterPro" id="IPR058017">
    <property type="entry name" value="At3g28540-like_C"/>
</dbReference>
<comment type="cofactor">
    <cofactor evidence="1">
        <name>Mg(2+)</name>
        <dbReference type="ChEBI" id="CHEBI:18420"/>
    </cofactor>
</comment>
<dbReference type="InterPro" id="IPR003960">
    <property type="entry name" value="ATPase_AAA_CS"/>
</dbReference>
<keyword evidence="9" id="KW-1185">Reference proteome</keyword>
<comment type="catalytic activity">
    <reaction evidence="6">
        <text>ATP + H2O = ADP + phosphate + H(+)</text>
        <dbReference type="Rhea" id="RHEA:13065"/>
        <dbReference type="ChEBI" id="CHEBI:15377"/>
        <dbReference type="ChEBI" id="CHEBI:15378"/>
        <dbReference type="ChEBI" id="CHEBI:30616"/>
        <dbReference type="ChEBI" id="CHEBI:43474"/>
        <dbReference type="ChEBI" id="CHEBI:456216"/>
    </reaction>
</comment>
<evidence type="ECO:0000313" key="9">
    <source>
        <dbReference type="Proteomes" id="UP000593568"/>
    </source>
</evidence>
<dbReference type="Proteomes" id="UP000593568">
    <property type="component" value="Unassembled WGS sequence"/>
</dbReference>
<keyword evidence="4" id="KW-0547">Nucleotide-binding</keyword>
<evidence type="ECO:0000259" key="7">
    <source>
        <dbReference type="SMART" id="SM00382"/>
    </source>
</evidence>
<dbReference type="GO" id="GO:0005524">
    <property type="term" value="F:ATP binding"/>
    <property type="evidence" value="ECO:0007669"/>
    <property type="project" value="UniProtKB-KW"/>
</dbReference>
<keyword evidence="3" id="KW-0378">Hydrolase</keyword>
<dbReference type="GO" id="GO:0006950">
    <property type="term" value="P:response to stress"/>
    <property type="evidence" value="ECO:0007669"/>
    <property type="project" value="UniProtKB-ARBA"/>
</dbReference>
<evidence type="ECO:0000256" key="3">
    <source>
        <dbReference type="ARBA" id="ARBA00022801"/>
    </source>
</evidence>
<reference evidence="8 9" key="1">
    <citation type="journal article" date="2019" name="Genome Biol. Evol.">
        <title>Insights into the evolution of the New World diploid cottons (Gossypium, subgenus Houzingenia) based on genome sequencing.</title>
        <authorList>
            <person name="Grover C.E."/>
            <person name="Arick M.A. 2nd"/>
            <person name="Thrash A."/>
            <person name="Conover J.L."/>
            <person name="Sanders W.S."/>
            <person name="Peterson D.G."/>
            <person name="Frelichowski J.E."/>
            <person name="Scheffler J.A."/>
            <person name="Scheffler B.E."/>
            <person name="Wendel J.F."/>
        </authorList>
    </citation>
    <scope>NUCLEOTIDE SEQUENCE [LARGE SCALE GENOMIC DNA]</scope>
    <source>
        <strain evidence="8">8</strain>
        <tissue evidence="8">Leaf</tissue>
    </source>
</reference>
<dbReference type="SMART" id="SM00382">
    <property type="entry name" value="AAA"/>
    <property type="match status" value="2"/>
</dbReference>
<protein>
    <recommendedName>
        <fullName evidence="7">AAA+ ATPase domain-containing protein</fullName>
    </recommendedName>
</protein>
<dbReference type="Pfam" id="PF00004">
    <property type="entry name" value="AAA"/>
    <property type="match status" value="3"/>
</dbReference>
<dbReference type="InterPro" id="IPR003593">
    <property type="entry name" value="AAA+_ATPase"/>
</dbReference>
<evidence type="ECO:0000256" key="1">
    <source>
        <dbReference type="ARBA" id="ARBA00001946"/>
    </source>
</evidence>
<proteinExistence type="inferred from homology"/>
<dbReference type="GO" id="GO:0016887">
    <property type="term" value="F:ATP hydrolysis activity"/>
    <property type="evidence" value="ECO:0007669"/>
    <property type="project" value="InterPro"/>
</dbReference>
<feature type="domain" description="AAA+ ATPase" evidence="7">
    <location>
        <begin position="238"/>
        <end position="376"/>
    </location>
</feature>
<dbReference type="AlphaFoldDB" id="A0A7J9FS03"/>
<dbReference type="Pfam" id="PF25568">
    <property type="entry name" value="AAA_lid_At3g28540"/>
    <property type="match status" value="2"/>
</dbReference>
<keyword evidence="4" id="KW-0067">ATP-binding</keyword>
<dbReference type="InterPro" id="IPR025753">
    <property type="entry name" value="AAA_N_dom"/>
</dbReference>
<dbReference type="SUPFAM" id="SSF52540">
    <property type="entry name" value="P-loop containing nucleoside triphosphate hydrolases"/>
    <property type="match status" value="2"/>
</dbReference>
<evidence type="ECO:0000313" key="8">
    <source>
        <dbReference type="EMBL" id="MBA0788070.1"/>
    </source>
</evidence>
<name>A0A7J9FS03_9ROSI</name>
<feature type="domain" description="AAA+ ATPase" evidence="7">
    <location>
        <begin position="591"/>
        <end position="706"/>
    </location>
</feature>
<evidence type="ECO:0000256" key="5">
    <source>
        <dbReference type="ARBA" id="ARBA00022842"/>
    </source>
</evidence>
<dbReference type="EMBL" id="JABEZW010227100">
    <property type="protein sequence ID" value="MBA0788070.1"/>
    <property type="molecule type" value="Genomic_DNA"/>
</dbReference>
<dbReference type="CDD" id="cd19510">
    <property type="entry name" value="RecA-like_BCS1"/>
    <property type="match status" value="1"/>
</dbReference>
<dbReference type="Pfam" id="PF14363">
    <property type="entry name" value="AAA_assoc"/>
    <property type="match status" value="2"/>
</dbReference>
<dbReference type="InterPro" id="IPR027417">
    <property type="entry name" value="P-loop_NTPase"/>
</dbReference>
<dbReference type="Gene3D" id="3.40.50.300">
    <property type="entry name" value="P-loop containing nucleotide triphosphate hydrolases"/>
    <property type="match status" value="3"/>
</dbReference>
<evidence type="ECO:0000256" key="2">
    <source>
        <dbReference type="ARBA" id="ARBA00007448"/>
    </source>
</evidence>
<evidence type="ECO:0000256" key="6">
    <source>
        <dbReference type="ARBA" id="ARBA00049360"/>
    </source>
</evidence>
<comment type="similarity">
    <text evidence="2">Belongs to the AAA ATPase family. BCS1 subfamily.</text>
</comment>